<accession>A0A8S5UAD6</accession>
<dbReference type="Gene3D" id="1.10.260.40">
    <property type="entry name" value="lambda repressor-like DNA-binding domains"/>
    <property type="match status" value="1"/>
</dbReference>
<evidence type="ECO:0000256" key="1">
    <source>
        <dbReference type="ARBA" id="ARBA00023125"/>
    </source>
</evidence>
<dbReference type="PANTHER" id="PTHR46558">
    <property type="entry name" value="TRACRIPTIONAL REGULATORY PROTEIN-RELATED-RELATED"/>
    <property type="match status" value="1"/>
</dbReference>
<proteinExistence type="predicted"/>
<evidence type="ECO:0000259" key="2">
    <source>
        <dbReference type="PROSITE" id="PS50943"/>
    </source>
</evidence>
<dbReference type="PANTHER" id="PTHR46558:SF4">
    <property type="entry name" value="DNA-BIDING PHAGE PROTEIN"/>
    <property type="match status" value="1"/>
</dbReference>
<dbReference type="SMART" id="SM00530">
    <property type="entry name" value="HTH_XRE"/>
    <property type="match status" value="1"/>
</dbReference>
<name>A0A8S5UAD6_9CAUD</name>
<dbReference type="GO" id="GO:0003677">
    <property type="term" value="F:DNA binding"/>
    <property type="evidence" value="ECO:0007669"/>
    <property type="project" value="UniProtKB-KW"/>
</dbReference>
<organism evidence="3">
    <name type="scientific">Siphoviridae sp. cti6K1</name>
    <dbReference type="NCBI Taxonomy" id="2825620"/>
    <lineage>
        <taxon>Viruses</taxon>
        <taxon>Duplodnaviria</taxon>
        <taxon>Heunggongvirae</taxon>
        <taxon>Uroviricota</taxon>
        <taxon>Caudoviricetes</taxon>
    </lineage>
</organism>
<feature type="domain" description="HTH cro/C1-type" evidence="2">
    <location>
        <begin position="16"/>
        <end position="70"/>
    </location>
</feature>
<evidence type="ECO:0000313" key="3">
    <source>
        <dbReference type="EMBL" id="DAF91432.1"/>
    </source>
</evidence>
<sequence>MILYFQKGGIKLKDRFKELRKELNVTQQEFADKLKISRNFVAQIEMGSKVPSDRTIDDVCREFNVNEEWLRTGNGDMFVPGIKDKQISAMLADVMKSGEDSFRHRLVSALARLDDEGWDNLEKLIDMISNK</sequence>
<keyword evidence="1" id="KW-0238">DNA-binding</keyword>
<protein>
    <submittedName>
        <fullName evidence="3">Helix-turn-helix domain protein</fullName>
    </submittedName>
</protein>
<dbReference type="InterPro" id="IPR010982">
    <property type="entry name" value="Lambda_DNA-bd_dom_sf"/>
</dbReference>
<reference evidence="3" key="1">
    <citation type="journal article" date="2021" name="Proc. Natl. Acad. Sci. U.S.A.">
        <title>A Catalog of Tens of Thousands of Viruses from Human Metagenomes Reveals Hidden Associations with Chronic Diseases.</title>
        <authorList>
            <person name="Tisza M.J."/>
            <person name="Buck C.B."/>
        </authorList>
    </citation>
    <scope>NUCLEOTIDE SEQUENCE</scope>
    <source>
        <strain evidence="3">Cti6K1</strain>
    </source>
</reference>
<dbReference type="SUPFAM" id="SSF47413">
    <property type="entry name" value="lambda repressor-like DNA-binding domains"/>
    <property type="match status" value="1"/>
</dbReference>
<dbReference type="InterPro" id="IPR001387">
    <property type="entry name" value="Cro/C1-type_HTH"/>
</dbReference>
<dbReference type="EMBL" id="BK016054">
    <property type="protein sequence ID" value="DAF91432.1"/>
    <property type="molecule type" value="Genomic_DNA"/>
</dbReference>
<dbReference type="CDD" id="cd00093">
    <property type="entry name" value="HTH_XRE"/>
    <property type="match status" value="1"/>
</dbReference>
<dbReference type="PROSITE" id="PS50943">
    <property type="entry name" value="HTH_CROC1"/>
    <property type="match status" value="1"/>
</dbReference>
<dbReference type="Pfam" id="PF12844">
    <property type="entry name" value="HTH_19"/>
    <property type="match status" value="1"/>
</dbReference>